<protein>
    <submittedName>
        <fullName evidence="3">Zf-Tim10_DDP domain-containing protein</fullName>
    </submittedName>
</protein>
<dbReference type="AlphaFoldDB" id="A0A183AGN1"/>
<name>A0A183AGN1_9TREM</name>
<evidence type="ECO:0000313" key="3">
    <source>
        <dbReference type="WBParaSite" id="ECPE_0000612901-mRNA-1"/>
    </source>
</evidence>
<proteinExistence type="predicted"/>
<sequence length="141" mass="15841">MSFRGVGKLEAAALLRHGFFLGADGVANQYRNANYLDGRNINNNNNRDGNGREHSGARSRLFRALLGTLGQPEQQQQQERGKQGSSCFPKCKMDVDGIESLNNRFVENETQHLLDKGKFIRCVDTCIDTCFTVIVNHWLPI</sequence>
<organism evidence="3">
    <name type="scientific">Echinostoma caproni</name>
    <dbReference type="NCBI Taxonomy" id="27848"/>
    <lineage>
        <taxon>Eukaryota</taxon>
        <taxon>Metazoa</taxon>
        <taxon>Spiralia</taxon>
        <taxon>Lophotrochozoa</taxon>
        <taxon>Platyhelminthes</taxon>
        <taxon>Trematoda</taxon>
        <taxon>Digenea</taxon>
        <taxon>Plagiorchiida</taxon>
        <taxon>Echinostomata</taxon>
        <taxon>Echinostomatoidea</taxon>
        <taxon>Echinostomatidae</taxon>
        <taxon>Echinostoma</taxon>
    </lineage>
</organism>
<dbReference type="Proteomes" id="UP000272942">
    <property type="component" value="Unassembled WGS sequence"/>
</dbReference>
<evidence type="ECO:0000313" key="1">
    <source>
        <dbReference type="EMBL" id="VDP77445.1"/>
    </source>
</evidence>
<gene>
    <name evidence="1" type="ORF">ECPE_LOCUS6116</name>
</gene>
<reference evidence="3" key="1">
    <citation type="submission" date="2016-06" db="UniProtKB">
        <authorList>
            <consortium name="WormBaseParasite"/>
        </authorList>
    </citation>
    <scope>IDENTIFICATION</scope>
</reference>
<dbReference type="WBParaSite" id="ECPE_0000612901-mRNA-1">
    <property type="protein sequence ID" value="ECPE_0000612901-mRNA-1"/>
    <property type="gene ID" value="ECPE_0000612901"/>
</dbReference>
<reference evidence="1 2" key="2">
    <citation type="submission" date="2018-11" db="EMBL/GenBank/DDBJ databases">
        <authorList>
            <consortium name="Pathogen Informatics"/>
        </authorList>
    </citation>
    <scope>NUCLEOTIDE SEQUENCE [LARGE SCALE GENOMIC DNA]</scope>
    <source>
        <strain evidence="1 2">Egypt</strain>
    </source>
</reference>
<evidence type="ECO:0000313" key="2">
    <source>
        <dbReference type="Proteomes" id="UP000272942"/>
    </source>
</evidence>
<keyword evidence="2" id="KW-1185">Reference proteome</keyword>
<accession>A0A183AGN1</accession>
<dbReference type="EMBL" id="UZAN01043053">
    <property type="protein sequence ID" value="VDP77445.1"/>
    <property type="molecule type" value="Genomic_DNA"/>
</dbReference>